<dbReference type="GO" id="GO:0005886">
    <property type="term" value="C:plasma membrane"/>
    <property type="evidence" value="ECO:0007669"/>
    <property type="project" value="TreeGrafter"/>
</dbReference>
<dbReference type="InterPro" id="IPR013783">
    <property type="entry name" value="Ig-like_fold"/>
</dbReference>
<dbReference type="GO" id="GO:0002682">
    <property type="term" value="P:regulation of immune system process"/>
    <property type="evidence" value="ECO:0007669"/>
    <property type="project" value="TreeGrafter"/>
</dbReference>
<dbReference type="GO" id="GO:0007165">
    <property type="term" value="P:signal transduction"/>
    <property type="evidence" value="ECO:0007669"/>
    <property type="project" value="TreeGrafter"/>
</dbReference>
<sequence>LHLTYWNSPTTAQITVEAVPPHVVEGEEVLLLVCNLPGSFIKFFWNIENHENPFEIGIHTTGTPKFYPNGSLLFQNITRYQGGLYRLWVKINQKKTEYRNVQVNVH</sequence>
<reference evidence="4 5" key="1">
    <citation type="journal article" date="2023" name="bioRxiv">
        <title>Conserved and derived expression patterns and positive selection on dental genes reveal complex evolutionary context of ever-growing rodent molars.</title>
        <authorList>
            <person name="Calamari Z.T."/>
            <person name="Song A."/>
            <person name="Cohen E."/>
            <person name="Akter M."/>
            <person name="Roy R.D."/>
            <person name="Hallikas O."/>
            <person name="Christensen M.M."/>
            <person name="Li P."/>
            <person name="Marangoni P."/>
            <person name="Jernvall J."/>
            <person name="Klein O.D."/>
        </authorList>
    </citation>
    <scope>NUCLEOTIDE SEQUENCE [LARGE SCALE GENOMIC DNA]</scope>
    <source>
        <strain evidence="4">V071</strain>
    </source>
</reference>
<dbReference type="PANTHER" id="PTHR44427:SF1">
    <property type="entry name" value="CARCINOEMBRYONIC ANTIGEN-RELATED CELL ADHESION MOLECULE 1"/>
    <property type="match status" value="1"/>
</dbReference>
<comment type="caution">
    <text evidence="4">The sequence shown here is derived from an EMBL/GenBank/DDBJ whole genome shotgun (WGS) entry which is preliminary data.</text>
</comment>
<dbReference type="Gene3D" id="2.60.40.10">
    <property type="entry name" value="Immunoglobulins"/>
    <property type="match status" value="1"/>
</dbReference>
<evidence type="ECO:0000313" key="5">
    <source>
        <dbReference type="Proteomes" id="UP001488838"/>
    </source>
</evidence>
<dbReference type="InterPro" id="IPR036179">
    <property type="entry name" value="Ig-like_dom_sf"/>
</dbReference>
<gene>
    <name evidence="4" type="ORF">U0070_024767</name>
</gene>
<feature type="non-terminal residue" evidence="4">
    <location>
        <position position="106"/>
    </location>
</feature>
<dbReference type="SUPFAM" id="SSF48726">
    <property type="entry name" value="Immunoglobulin"/>
    <property type="match status" value="1"/>
</dbReference>
<organism evidence="4 5">
    <name type="scientific">Myodes glareolus</name>
    <name type="common">Bank vole</name>
    <name type="synonym">Clethrionomys glareolus</name>
    <dbReference type="NCBI Taxonomy" id="447135"/>
    <lineage>
        <taxon>Eukaryota</taxon>
        <taxon>Metazoa</taxon>
        <taxon>Chordata</taxon>
        <taxon>Craniata</taxon>
        <taxon>Vertebrata</taxon>
        <taxon>Euteleostomi</taxon>
        <taxon>Mammalia</taxon>
        <taxon>Eutheria</taxon>
        <taxon>Euarchontoglires</taxon>
        <taxon>Glires</taxon>
        <taxon>Rodentia</taxon>
        <taxon>Myomorpha</taxon>
        <taxon>Muroidea</taxon>
        <taxon>Cricetidae</taxon>
        <taxon>Arvicolinae</taxon>
        <taxon>Myodes</taxon>
    </lineage>
</organism>
<keyword evidence="3" id="KW-0393">Immunoglobulin domain</keyword>
<dbReference type="Proteomes" id="UP001488838">
    <property type="component" value="Unassembled WGS sequence"/>
</dbReference>
<dbReference type="EMBL" id="JBBHLL010000678">
    <property type="protein sequence ID" value="KAK7798618.1"/>
    <property type="molecule type" value="Genomic_DNA"/>
</dbReference>
<accession>A0AAW0H7H9</accession>
<proteinExistence type="predicted"/>
<evidence type="ECO:0000313" key="4">
    <source>
        <dbReference type="EMBL" id="KAK7798618.1"/>
    </source>
</evidence>
<evidence type="ECO:0000256" key="2">
    <source>
        <dbReference type="ARBA" id="ARBA00023180"/>
    </source>
</evidence>
<dbReference type="PANTHER" id="PTHR44427">
    <property type="entry name" value="CARCINOEMBRYONIC ANTIGEN-RELATED CELL ADHESION MOLECULE 19"/>
    <property type="match status" value="1"/>
</dbReference>
<keyword evidence="5" id="KW-1185">Reference proteome</keyword>
<dbReference type="InterPro" id="IPR050831">
    <property type="entry name" value="CEA_cell_adhesion"/>
</dbReference>
<keyword evidence="1" id="KW-0732">Signal</keyword>
<feature type="non-terminal residue" evidence="4">
    <location>
        <position position="1"/>
    </location>
</feature>
<keyword evidence="2" id="KW-0325">Glycoprotein</keyword>
<dbReference type="AlphaFoldDB" id="A0AAW0H7H9"/>
<dbReference type="GO" id="GO:0009986">
    <property type="term" value="C:cell surface"/>
    <property type="evidence" value="ECO:0007669"/>
    <property type="project" value="TreeGrafter"/>
</dbReference>
<name>A0AAW0H7H9_MYOGA</name>
<evidence type="ECO:0000256" key="3">
    <source>
        <dbReference type="ARBA" id="ARBA00023319"/>
    </source>
</evidence>
<dbReference type="GO" id="GO:1990782">
    <property type="term" value="F:protein tyrosine kinase binding"/>
    <property type="evidence" value="ECO:0007669"/>
    <property type="project" value="TreeGrafter"/>
</dbReference>
<evidence type="ECO:0000256" key="1">
    <source>
        <dbReference type="ARBA" id="ARBA00022729"/>
    </source>
</evidence>
<protein>
    <submittedName>
        <fullName evidence="4">Uncharacterized protein</fullName>
    </submittedName>
</protein>